<dbReference type="AlphaFoldDB" id="A0A919YQ07"/>
<accession>A0A919YQ07</accession>
<feature type="domain" description="Right handed beta helix" evidence="5">
    <location>
        <begin position="287"/>
        <end position="422"/>
    </location>
</feature>
<keyword evidence="3" id="KW-0732">Signal</keyword>
<feature type="compositionally biased region" description="Pro residues" evidence="4">
    <location>
        <begin position="729"/>
        <end position="739"/>
    </location>
</feature>
<gene>
    <name evidence="6" type="ORF">J40TS1_18430</name>
</gene>
<dbReference type="InterPro" id="IPR012334">
    <property type="entry name" value="Pectin_lyas_fold"/>
</dbReference>
<dbReference type="InterPro" id="IPR011050">
    <property type="entry name" value="Pectin_lyase_fold/virulence"/>
</dbReference>
<evidence type="ECO:0000256" key="3">
    <source>
        <dbReference type="ARBA" id="ARBA00022729"/>
    </source>
</evidence>
<evidence type="ECO:0000256" key="2">
    <source>
        <dbReference type="ARBA" id="ARBA00022525"/>
    </source>
</evidence>
<keyword evidence="2" id="KW-0964">Secreted</keyword>
<dbReference type="EMBL" id="BOSE01000003">
    <property type="protein sequence ID" value="GIP16201.1"/>
    <property type="molecule type" value="Genomic_DNA"/>
</dbReference>
<evidence type="ECO:0000313" key="6">
    <source>
        <dbReference type="EMBL" id="GIP16201.1"/>
    </source>
</evidence>
<dbReference type="InterPro" id="IPR052052">
    <property type="entry name" value="Polysaccharide_Lyase_9"/>
</dbReference>
<keyword evidence="7" id="KW-1185">Reference proteome</keyword>
<dbReference type="NCBIfam" id="NF041518">
    <property type="entry name" value="choice_anch_Q"/>
    <property type="match status" value="1"/>
</dbReference>
<dbReference type="Gene3D" id="2.60.40.1190">
    <property type="match status" value="1"/>
</dbReference>
<dbReference type="SMART" id="SM00710">
    <property type="entry name" value="PbH1"/>
    <property type="match status" value="7"/>
</dbReference>
<feature type="region of interest" description="Disordered" evidence="4">
    <location>
        <begin position="719"/>
        <end position="740"/>
    </location>
</feature>
<evidence type="ECO:0000256" key="1">
    <source>
        <dbReference type="ARBA" id="ARBA00004613"/>
    </source>
</evidence>
<evidence type="ECO:0000256" key="4">
    <source>
        <dbReference type="SAM" id="MobiDB-lite"/>
    </source>
</evidence>
<dbReference type="GO" id="GO:0016837">
    <property type="term" value="F:carbon-oxygen lyase activity, acting on polysaccharides"/>
    <property type="evidence" value="ECO:0007669"/>
    <property type="project" value="TreeGrafter"/>
</dbReference>
<feature type="compositionally biased region" description="Pro residues" evidence="4">
    <location>
        <begin position="544"/>
        <end position="559"/>
    </location>
</feature>
<comment type="caution">
    <text evidence="6">The sequence shown here is derived from an EMBL/GenBank/DDBJ whole genome shotgun (WGS) entry which is preliminary data.</text>
</comment>
<organism evidence="6 7">
    <name type="scientific">Paenibacillus montaniterrae</name>
    <dbReference type="NCBI Taxonomy" id="429341"/>
    <lineage>
        <taxon>Bacteria</taxon>
        <taxon>Bacillati</taxon>
        <taxon>Bacillota</taxon>
        <taxon>Bacilli</taxon>
        <taxon>Bacillales</taxon>
        <taxon>Paenibacillaceae</taxon>
        <taxon>Paenibacillus</taxon>
    </lineage>
</organism>
<dbReference type="InterPro" id="IPR039448">
    <property type="entry name" value="Beta_helix"/>
</dbReference>
<comment type="subcellular location">
    <subcellularLocation>
        <location evidence="1">Secreted</location>
    </subcellularLocation>
</comment>
<dbReference type="Proteomes" id="UP000683139">
    <property type="component" value="Unassembled WGS sequence"/>
</dbReference>
<dbReference type="GO" id="GO:0005576">
    <property type="term" value="C:extracellular region"/>
    <property type="evidence" value="ECO:0007669"/>
    <property type="project" value="UniProtKB-SubCell"/>
</dbReference>
<evidence type="ECO:0000313" key="7">
    <source>
        <dbReference type="Proteomes" id="UP000683139"/>
    </source>
</evidence>
<dbReference type="RefSeq" id="WP_213514478.1">
    <property type="nucleotide sequence ID" value="NZ_BOSE01000003.1"/>
</dbReference>
<name>A0A919YQ07_9BACL</name>
<dbReference type="PANTHER" id="PTHR40088:SF2">
    <property type="entry name" value="SECRETED SUGAR HYDROLASE"/>
    <property type="match status" value="1"/>
</dbReference>
<dbReference type="InterPro" id="IPR006626">
    <property type="entry name" value="PbH1"/>
</dbReference>
<dbReference type="Gene3D" id="2.160.20.10">
    <property type="entry name" value="Single-stranded right-handed beta-helix, Pectin lyase-like"/>
    <property type="match status" value="1"/>
</dbReference>
<evidence type="ECO:0000259" key="5">
    <source>
        <dbReference type="Pfam" id="PF13229"/>
    </source>
</evidence>
<sequence length="896" mass="97718">MILEDAKHRRIMMGIKISFVLLLSIMVLIANLTSFANANVHVRGKIYYVATWGSDDNDGSEKSPWLTIQHAANTLKAGETVFVRGGTYHENITIKSSGSPTLGYITIQAYPGEIPVISGEKSSGSSLVQFRNAHYIIFDGFELGNFRTSDGSKHLYGIKIIDASSNLIIQNNHIHHIEHKGDDANANGIIVYGNSKTAIANIKIANNYLHDLVLGSSEALTVAGNVDGFSVENNVIERVNNIGIDIAGFYGACRDGCIDQARNGLVAGNNVSYVDTISNPAYRGYRAAAAIYVDGGANTIIERNEVSYSNYGFEISSENSNKAATKIILRNNYIHHNHMSGLIMGGSSSDNGGAKENMILNNTFYSNNELRTGDGEITFQNYVQNNVFVNNMFMTNKETPYFYDNKPTSSGNKIDYNLYYALDADTSYWRYGGTRYTSLEQFQKATKQDQNSMIADPKLMTVSKGIVALSEGSPAIDAGTLLHKEVGELDLMAAARVTGDSIDIGAAEFGSELPPITESPTMPPITEIPTAPPITSPPVTETPTAPPTTSPPTAPPITSPPAGQQPFVIDGIADDWASYPAAATNSSNVKELKSIIVDQTLYVLVSGQLLKEKGQLYIQTNQSDHSYFTVPHWSNQQADYLVENGIFYQYSGTGKNWSWKKLKDYRNREIVLNNTAIEMAIPLSDLDSQDTQQLHIGYIWKDSKSNLLPAGGAMAAISRQASGGEPQPTTTPSPKPTPAPTIKIDGNMQDWSSFKAVSEKSDGSLAVYATHDAEYLYVAVKSTTSFKKNQIYLNTDNNSATGYQSSKWKGSGVDYLVENGILYRYGGEGKNWLFQKQVSLDKASFASSTQAVELKLSLTQLGVKLGDSITIGIMLDDRSTLKLPTEGAFVQYNLKR</sequence>
<feature type="region of interest" description="Disordered" evidence="4">
    <location>
        <begin position="529"/>
        <end position="565"/>
    </location>
</feature>
<reference evidence="6" key="1">
    <citation type="submission" date="2021-03" db="EMBL/GenBank/DDBJ databases">
        <title>Antimicrobial resistance genes in bacteria isolated from Japanese honey, and their potential for conferring macrolide and lincosamide resistance in the American foulbrood pathogen Paenibacillus larvae.</title>
        <authorList>
            <person name="Okamoto M."/>
            <person name="Kumagai M."/>
            <person name="Kanamori H."/>
            <person name="Takamatsu D."/>
        </authorList>
    </citation>
    <scope>NUCLEOTIDE SEQUENCE</scope>
    <source>
        <strain evidence="6">J40TS1</strain>
    </source>
</reference>
<proteinExistence type="predicted"/>
<dbReference type="Pfam" id="PF13229">
    <property type="entry name" value="Beta_helix"/>
    <property type="match status" value="1"/>
</dbReference>
<dbReference type="PANTHER" id="PTHR40088">
    <property type="entry name" value="PECTATE LYASE (EUROFUNG)"/>
    <property type="match status" value="1"/>
</dbReference>
<dbReference type="SUPFAM" id="SSF49344">
    <property type="entry name" value="CBD9-like"/>
    <property type="match status" value="1"/>
</dbReference>
<dbReference type="InterPro" id="IPR059226">
    <property type="entry name" value="Choice_anch_Q_dom"/>
</dbReference>
<dbReference type="SUPFAM" id="SSF51126">
    <property type="entry name" value="Pectin lyase-like"/>
    <property type="match status" value="1"/>
</dbReference>
<protein>
    <recommendedName>
        <fullName evidence="5">Right handed beta helix domain-containing protein</fullName>
    </recommendedName>
</protein>